<feature type="compositionally biased region" description="Pro residues" evidence="1">
    <location>
        <begin position="113"/>
        <end position="122"/>
    </location>
</feature>
<evidence type="ECO:0000256" key="1">
    <source>
        <dbReference type="SAM" id="MobiDB-lite"/>
    </source>
</evidence>
<dbReference type="Pfam" id="PF24868">
    <property type="entry name" value="YABBY_N"/>
    <property type="match status" value="1"/>
</dbReference>
<dbReference type="EnsemblPlants" id="OB10G22360.1">
    <property type="protein sequence ID" value="OB10G22360.1"/>
    <property type="gene ID" value="OB10G22360"/>
</dbReference>
<feature type="domain" description="YABBY N-terminal" evidence="2">
    <location>
        <begin position="49"/>
        <end position="98"/>
    </location>
</feature>
<evidence type="ECO:0000313" key="3">
    <source>
        <dbReference type="EnsemblPlants" id="OB10G22360.1"/>
    </source>
</evidence>
<reference evidence="3" key="2">
    <citation type="submission" date="2013-04" db="UniProtKB">
        <authorList>
            <consortium name="EnsemblPlants"/>
        </authorList>
    </citation>
    <scope>IDENTIFICATION</scope>
</reference>
<reference evidence="3" key="1">
    <citation type="journal article" date="2013" name="Nat. Commun.">
        <title>Whole-genome sequencing of Oryza brachyantha reveals mechanisms underlying Oryza genome evolution.</title>
        <authorList>
            <person name="Chen J."/>
            <person name="Huang Q."/>
            <person name="Gao D."/>
            <person name="Wang J."/>
            <person name="Lang Y."/>
            <person name="Liu T."/>
            <person name="Li B."/>
            <person name="Bai Z."/>
            <person name="Luis Goicoechea J."/>
            <person name="Liang C."/>
            <person name="Chen C."/>
            <person name="Zhang W."/>
            <person name="Sun S."/>
            <person name="Liao Y."/>
            <person name="Zhang X."/>
            <person name="Yang L."/>
            <person name="Song C."/>
            <person name="Wang M."/>
            <person name="Shi J."/>
            <person name="Liu G."/>
            <person name="Liu J."/>
            <person name="Zhou H."/>
            <person name="Zhou W."/>
            <person name="Yu Q."/>
            <person name="An N."/>
            <person name="Chen Y."/>
            <person name="Cai Q."/>
            <person name="Wang B."/>
            <person name="Liu B."/>
            <person name="Min J."/>
            <person name="Huang Y."/>
            <person name="Wu H."/>
            <person name="Li Z."/>
            <person name="Zhang Y."/>
            <person name="Yin Y."/>
            <person name="Song W."/>
            <person name="Jiang J."/>
            <person name="Jackson S.A."/>
            <person name="Wing R.A."/>
            <person name="Wang J."/>
            <person name="Chen M."/>
        </authorList>
    </citation>
    <scope>NUCLEOTIDE SEQUENCE [LARGE SCALE GENOMIC DNA]</scope>
    <source>
        <strain evidence="3">cv. IRGC 101232</strain>
    </source>
</reference>
<dbReference type="Gramene" id="OB10G22360.1">
    <property type="protein sequence ID" value="OB10G22360.1"/>
    <property type="gene ID" value="OB10G22360"/>
</dbReference>
<feature type="region of interest" description="Disordered" evidence="1">
    <location>
        <begin position="109"/>
        <end position="148"/>
    </location>
</feature>
<evidence type="ECO:0000259" key="2">
    <source>
        <dbReference type="Pfam" id="PF24868"/>
    </source>
</evidence>
<protein>
    <recommendedName>
        <fullName evidence="2">YABBY N-terminal domain-containing protein</fullName>
    </recommendedName>
</protein>
<dbReference type="eggNOG" id="ENOG502QQ88">
    <property type="taxonomic scope" value="Eukaryota"/>
</dbReference>
<dbReference type="GO" id="GO:0010158">
    <property type="term" value="P:abaxial cell fate specification"/>
    <property type="evidence" value="ECO:0007669"/>
    <property type="project" value="TreeGrafter"/>
</dbReference>
<dbReference type="HOGENOM" id="CLU_835158_0_0_1"/>
<dbReference type="GO" id="GO:1902183">
    <property type="term" value="P:regulation of shoot apical meristem development"/>
    <property type="evidence" value="ECO:0007669"/>
    <property type="project" value="TreeGrafter"/>
</dbReference>
<feature type="region of interest" description="Disordered" evidence="1">
    <location>
        <begin position="1"/>
        <end position="45"/>
    </location>
</feature>
<feature type="compositionally biased region" description="Low complexity" evidence="1">
    <location>
        <begin position="1"/>
        <end position="16"/>
    </location>
</feature>
<dbReference type="GO" id="GO:0009944">
    <property type="term" value="P:polarity specification of adaxial/abaxial axis"/>
    <property type="evidence" value="ECO:0007669"/>
    <property type="project" value="TreeGrafter"/>
</dbReference>
<dbReference type="GO" id="GO:0005634">
    <property type="term" value="C:nucleus"/>
    <property type="evidence" value="ECO:0007669"/>
    <property type="project" value="TreeGrafter"/>
</dbReference>
<dbReference type="GO" id="GO:0010154">
    <property type="term" value="P:fruit development"/>
    <property type="evidence" value="ECO:0007669"/>
    <property type="project" value="TreeGrafter"/>
</dbReference>
<dbReference type="GO" id="GO:2000024">
    <property type="term" value="P:regulation of leaf development"/>
    <property type="evidence" value="ECO:0007669"/>
    <property type="project" value="TreeGrafter"/>
</dbReference>
<dbReference type="STRING" id="4533.J3N3Y8"/>
<keyword evidence="4" id="KW-1185">Reference proteome</keyword>
<dbReference type="PANTHER" id="PTHR31675">
    <property type="entry name" value="PROTEIN YABBY 6-RELATED"/>
    <property type="match status" value="1"/>
</dbReference>
<name>J3N3Y8_ORYBR</name>
<evidence type="ECO:0000313" key="4">
    <source>
        <dbReference type="Proteomes" id="UP000006038"/>
    </source>
</evidence>
<feature type="region of interest" description="Disordered" evidence="1">
    <location>
        <begin position="163"/>
        <end position="241"/>
    </location>
</feature>
<dbReference type="InterPro" id="IPR006780">
    <property type="entry name" value="YABBY"/>
</dbReference>
<dbReference type="InterPro" id="IPR056776">
    <property type="entry name" value="YABBY_N"/>
</dbReference>
<dbReference type="Proteomes" id="UP000006038">
    <property type="component" value="Chromosome 10"/>
</dbReference>
<feature type="compositionally biased region" description="Basic and acidic residues" evidence="1">
    <location>
        <begin position="21"/>
        <end position="32"/>
    </location>
</feature>
<organism evidence="3">
    <name type="scientific">Oryza brachyantha</name>
    <name type="common">malo sina</name>
    <dbReference type="NCBI Taxonomy" id="4533"/>
    <lineage>
        <taxon>Eukaryota</taxon>
        <taxon>Viridiplantae</taxon>
        <taxon>Streptophyta</taxon>
        <taxon>Embryophyta</taxon>
        <taxon>Tracheophyta</taxon>
        <taxon>Spermatophyta</taxon>
        <taxon>Magnoliopsida</taxon>
        <taxon>Liliopsida</taxon>
        <taxon>Poales</taxon>
        <taxon>Poaceae</taxon>
        <taxon>BOP clade</taxon>
        <taxon>Oryzoideae</taxon>
        <taxon>Oryzeae</taxon>
        <taxon>Oryzinae</taxon>
        <taxon>Oryza</taxon>
    </lineage>
</organism>
<feature type="region of interest" description="Disordered" evidence="1">
    <location>
        <begin position="285"/>
        <end position="321"/>
    </location>
</feature>
<sequence length="333" mass="34476">MSSSSSSSASSAASAAFRPAVRREEQQVDEKFPAAAAGTQGGGGPRAEQEQLCYVHCHYCDTVLVVSVPSSSLFKTVTVRCGHCSSLLTVNMRGLLLPTTPTSAAATVAAATAPPPPPPPPAASAKHFPHSLNLAPTGNHHSLLVRDSPPLPSYLGSLHASRRDIERERHEQPAAAGAARPRLPDGECSSRLQEQQRPGAAAGPTPPPPAPAAGAGAGDERGERAVPPDEHRRQQTSGEEAARAVGVQPLHQGRNPTHQGWQSRHLAQGGLQRGCQELGTLSTHPLWAHAGSPGAQEGQPASSGSSEKGWATKGRALRSGGQHGCCTVLIKLS</sequence>
<accession>J3N3Y8</accession>
<dbReference type="AlphaFoldDB" id="J3N3Y8"/>
<dbReference type="PANTHER" id="PTHR31675:SF0">
    <property type="entry name" value="AXIAL REGULATOR YABBY 1"/>
    <property type="match status" value="1"/>
</dbReference>
<feature type="compositionally biased region" description="Basic and acidic residues" evidence="1">
    <location>
        <begin position="218"/>
        <end position="233"/>
    </location>
</feature>
<proteinExistence type="predicted"/>
<feature type="compositionally biased region" description="Basic and acidic residues" evidence="1">
    <location>
        <begin position="163"/>
        <end position="172"/>
    </location>
</feature>